<evidence type="ECO:0000256" key="1">
    <source>
        <dbReference type="ARBA" id="ARBA00005964"/>
    </source>
</evidence>
<accession>A0AAQ4EPD0</accession>
<dbReference type="EC" id="3.1.1.-" evidence="9"/>
<evidence type="ECO:0000313" key="12">
    <source>
        <dbReference type="EMBL" id="KAK8776551.1"/>
    </source>
</evidence>
<evidence type="ECO:0000256" key="4">
    <source>
        <dbReference type="ARBA" id="ARBA00022867"/>
    </source>
</evidence>
<dbReference type="InterPro" id="IPR002018">
    <property type="entry name" value="CarbesteraseB"/>
</dbReference>
<dbReference type="FunFam" id="3.40.50.1820:FF:000029">
    <property type="entry name" value="Acetylcholinesterase"/>
    <property type="match status" value="1"/>
</dbReference>
<evidence type="ECO:0000256" key="6">
    <source>
        <dbReference type="ARBA" id="ARBA00023180"/>
    </source>
</evidence>
<evidence type="ECO:0000256" key="3">
    <source>
        <dbReference type="ARBA" id="ARBA00022801"/>
    </source>
</evidence>
<feature type="domain" description="Carboxylesterase type B" evidence="10">
    <location>
        <begin position="32"/>
        <end position="508"/>
    </location>
</feature>
<evidence type="ECO:0000256" key="9">
    <source>
        <dbReference type="RuleBase" id="RU361235"/>
    </source>
</evidence>
<dbReference type="GO" id="GO:0003990">
    <property type="term" value="F:acetylcholinesterase activity"/>
    <property type="evidence" value="ECO:0007669"/>
    <property type="project" value="UniProtKB-EC"/>
</dbReference>
<reference evidence="12" key="2">
    <citation type="submission" date="2023-03" db="EMBL/GenBank/DDBJ databases">
        <authorList>
            <person name="Thuy-Boun P."/>
        </authorList>
    </citation>
    <scope>NUCLEOTIDE SEQUENCE</scope>
    <source>
        <strain evidence="12">F_SG_1</strain>
        <tissue evidence="12">Salivary glands</tissue>
    </source>
</reference>
<reference evidence="12" key="3">
    <citation type="submission" date="2024-02" db="EMBL/GenBank/DDBJ databases">
        <authorList>
            <person name="Mcdaniel E.A."/>
            <person name="Celebi F.M."/>
            <person name="Reiter T."/>
            <person name="Weiss E.C."/>
            <person name="Chou S."/>
        </authorList>
    </citation>
    <scope>NUCLEOTIDE SEQUENCE</scope>
    <source>
        <strain evidence="12">F_SG_1</strain>
        <tissue evidence="12">Salivary glands</tissue>
    </source>
</reference>
<keyword evidence="6" id="KW-0325">Glycoprotein</keyword>
<gene>
    <name evidence="12" type="ORF">V5799_030104</name>
    <name evidence="11" type="ORF">V5799_030105</name>
</gene>
<dbReference type="PROSITE" id="PS00941">
    <property type="entry name" value="CARBOXYLESTERASE_B_2"/>
    <property type="match status" value="1"/>
</dbReference>
<keyword evidence="13" id="KW-1185">Reference proteome</keyword>
<evidence type="ECO:0000313" key="13">
    <source>
        <dbReference type="Proteomes" id="UP001321473"/>
    </source>
</evidence>
<dbReference type="InterPro" id="IPR019819">
    <property type="entry name" value="Carboxylesterase_B_CS"/>
</dbReference>
<name>A0AAQ4EPD0_AMBAM</name>
<keyword evidence="5" id="KW-1015">Disulfide bond</keyword>
<dbReference type="EMBL" id="JARKHS020012823">
    <property type="protein sequence ID" value="KAK8776549.1"/>
    <property type="molecule type" value="Genomic_DNA"/>
</dbReference>
<dbReference type="InterPro" id="IPR050654">
    <property type="entry name" value="AChE-related_enzymes"/>
</dbReference>
<reference evidence="12 13" key="1">
    <citation type="journal article" date="2023" name="Arcadia Sci">
        <title>De novo assembly of a long-read Amblyomma americanum tick genome.</title>
        <authorList>
            <person name="Chou S."/>
            <person name="Poskanzer K.E."/>
            <person name="Rollins M."/>
            <person name="Thuy-Boun P.S."/>
        </authorList>
    </citation>
    <scope>NUCLEOTIDE SEQUENCE [LARGE SCALE GENOMIC DNA]</scope>
    <source>
        <strain evidence="12">F_SG_1</strain>
        <tissue evidence="12">Salivary glands</tissue>
    </source>
</reference>
<evidence type="ECO:0000259" key="10">
    <source>
        <dbReference type="Pfam" id="PF00135"/>
    </source>
</evidence>
<sequence length="508" mass="57393">MARMSMHASILIVSLLVAAEPLVPAYKITKHDPVVKTQSGLLRGFKEEVFGLPVDIFLGVPYAEPPVGSLRFMRPVPAKPWLREFKALFFPPSCVQPSVYFNEFINITGDERSEDCLYLNIWAPSRESSGPKEELKAVMIFFHGGAFFFGSTNWHFYDGSKLAALGDVVVVTVNYRLGPFGFMNAKNPPKSLGNQGLHDQNLAMRWVKQNIRYFGGDDDMITLFGQSAGAISIGYHLVSPSSKGLFKRAIMQSGSPYWTVAQMEKEDSFIKAAMKLSCVDRGVEEITDFDSVLSCLQEKNASAILSALESRNGRVQLTYHPAHGDDLVPEEVPKAIREGFANDVDILVGVVKDEGSVFIEYYMSPVLDFMDVSKIQKGTMDVYFMLLFRFLHQKQVQGIRDFYLETATEEPSSFLRNASNAMGDFAFLCPLMYFAEDYARRNNSVYFYEFAHRPSYSWNAPWAGVAHFEEIPFVFGYTLDNDLFNITQEERALTLFIMYTWTHFAKTG</sequence>
<keyword evidence="4" id="KW-0531">Neurotransmitter degradation</keyword>
<dbReference type="InterPro" id="IPR019826">
    <property type="entry name" value="Carboxylesterase_B_AS"/>
</dbReference>
<dbReference type="GO" id="GO:0006581">
    <property type="term" value="P:acetylcholine catabolic process"/>
    <property type="evidence" value="ECO:0007669"/>
    <property type="project" value="TreeGrafter"/>
</dbReference>
<dbReference type="GO" id="GO:0005615">
    <property type="term" value="C:extracellular space"/>
    <property type="evidence" value="ECO:0007669"/>
    <property type="project" value="TreeGrafter"/>
</dbReference>
<evidence type="ECO:0000256" key="7">
    <source>
        <dbReference type="ARBA" id="ARBA00048484"/>
    </source>
</evidence>
<feature type="active site" description="Charge relay system" evidence="8">
    <location>
        <position position="467"/>
    </location>
</feature>
<evidence type="ECO:0000256" key="5">
    <source>
        <dbReference type="ARBA" id="ARBA00023157"/>
    </source>
</evidence>
<keyword evidence="2" id="KW-0719">Serine esterase</keyword>
<dbReference type="SUPFAM" id="SSF53474">
    <property type="entry name" value="alpha/beta-Hydrolases"/>
    <property type="match status" value="1"/>
</dbReference>
<keyword evidence="3 9" id="KW-0378">Hydrolase</keyword>
<evidence type="ECO:0000256" key="2">
    <source>
        <dbReference type="ARBA" id="ARBA00022487"/>
    </source>
</evidence>
<proteinExistence type="inferred from homology"/>
<dbReference type="InterPro" id="IPR029058">
    <property type="entry name" value="AB_hydrolase_fold"/>
</dbReference>
<comment type="catalytic activity">
    <reaction evidence="7">
        <text>acetylcholine + H2O = choline + acetate + H(+)</text>
        <dbReference type="Rhea" id="RHEA:17561"/>
        <dbReference type="ChEBI" id="CHEBI:15354"/>
        <dbReference type="ChEBI" id="CHEBI:15355"/>
        <dbReference type="ChEBI" id="CHEBI:15377"/>
        <dbReference type="ChEBI" id="CHEBI:15378"/>
        <dbReference type="ChEBI" id="CHEBI:30089"/>
        <dbReference type="EC" id="3.1.1.7"/>
    </reaction>
</comment>
<evidence type="ECO:0000256" key="8">
    <source>
        <dbReference type="PIRSR" id="PIRSR600997-1"/>
    </source>
</evidence>
<evidence type="ECO:0000313" key="11">
    <source>
        <dbReference type="EMBL" id="KAK8776549.1"/>
    </source>
</evidence>
<protein>
    <recommendedName>
        <fullName evidence="9">Carboxylic ester hydrolase</fullName>
        <ecNumber evidence="9">3.1.1.-</ecNumber>
    </recommendedName>
</protein>
<dbReference type="PRINTS" id="PR00878">
    <property type="entry name" value="CHOLNESTRASE"/>
</dbReference>
<feature type="chain" id="PRO_5044522688" description="Carboxylic ester hydrolase" evidence="9">
    <location>
        <begin position="26"/>
        <end position="508"/>
    </location>
</feature>
<dbReference type="Gene3D" id="3.40.50.1820">
    <property type="entry name" value="alpha/beta hydrolase"/>
    <property type="match status" value="1"/>
</dbReference>
<dbReference type="PANTHER" id="PTHR43918:SF4">
    <property type="entry name" value="CARBOXYLIC ESTER HYDROLASE"/>
    <property type="match status" value="1"/>
</dbReference>
<feature type="signal peptide" evidence="9">
    <location>
        <begin position="1"/>
        <end position="25"/>
    </location>
</feature>
<organism evidence="12 13">
    <name type="scientific">Amblyomma americanum</name>
    <name type="common">Lone star tick</name>
    <dbReference type="NCBI Taxonomy" id="6943"/>
    <lineage>
        <taxon>Eukaryota</taxon>
        <taxon>Metazoa</taxon>
        <taxon>Ecdysozoa</taxon>
        <taxon>Arthropoda</taxon>
        <taxon>Chelicerata</taxon>
        <taxon>Arachnida</taxon>
        <taxon>Acari</taxon>
        <taxon>Parasitiformes</taxon>
        <taxon>Ixodida</taxon>
        <taxon>Ixodoidea</taxon>
        <taxon>Ixodidae</taxon>
        <taxon>Amblyomminae</taxon>
        <taxon>Amblyomma</taxon>
    </lineage>
</organism>
<dbReference type="Proteomes" id="UP001321473">
    <property type="component" value="Unassembled WGS sequence"/>
</dbReference>
<feature type="active site" description="Acyl-ester intermediate" evidence="8">
    <location>
        <position position="227"/>
    </location>
</feature>
<dbReference type="PANTHER" id="PTHR43918">
    <property type="entry name" value="ACETYLCHOLINESTERASE"/>
    <property type="match status" value="1"/>
</dbReference>
<dbReference type="AlphaFoldDB" id="A0AAQ4EPD0"/>
<comment type="similarity">
    <text evidence="1 9">Belongs to the type-B carboxylesterase/lipase family.</text>
</comment>
<comment type="caution">
    <text evidence="12">The sequence shown here is derived from an EMBL/GenBank/DDBJ whole genome shotgun (WGS) entry which is preliminary data.</text>
</comment>
<dbReference type="GO" id="GO:0019695">
    <property type="term" value="P:choline metabolic process"/>
    <property type="evidence" value="ECO:0007669"/>
    <property type="project" value="TreeGrafter"/>
</dbReference>
<dbReference type="PROSITE" id="PS00122">
    <property type="entry name" value="CARBOXYLESTERASE_B_1"/>
    <property type="match status" value="1"/>
</dbReference>
<dbReference type="GO" id="GO:0005886">
    <property type="term" value="C:plasma membrane"/>
    <property type="evidence" value="ECO:0007669"/>
    <property type="project" value="TreeGrafter"/>
</dbReference>
<feature type="active site" description="Charge relay system" evidence="8">
    <location>
        <position position="354"/>
    </location>
</feature>
<dbReference type="InterPro" id="IPR000997">
    <property type="entry name" value="Cholinesterase"/>
</dbReference>
<dbReference type="Pfam" id="PF00135">
    <property type="entry name" value="COesterase"/>
    <property type="match status" value="1"/>
</dbReference>
<keyword evidence="9" id="KW-0732">Signal</keyword>
<dbReference type="EMBL" id="JARKHS020012822">
    <property type="protein sequence ID" value="KAK8776551.1"/>
    <property type="molecule type" value="Genomic_DNA"/>
</dbReference>